<dbReference type="SUPFAM" id="SSF49464">
    <property type="entry name" value="Carboxypeptidase regulatory domain-like"/>
    <property type="match status" value="1"/>
</dbReference>
<keyword evidence="2 7" id="KW-0813">Transport</keyword>
<dbReference type="InterPro" id="IPR012910">
    <property type="entry name" value="Plug_dom"/>
</dbReference>
<dbReference type="Pfam" id="PF13715">
    <property type="entry name" value="CarbopepD_reg_2"/>
    <property type="match status" value="1"/>
</dbReference>
<evidence type="ECO:0000256" key="5">
    <source>
        <dbReference type="ARBA" id="ARBA00023136"/>
    </source>
</evidence>
<organism evidence="9 10">
    <name type="scientific">Parapedobacter pyrenivorans</name>
    <dbReference type="NCBI Taxonomy" id="1305674"/>
    <lineage>
        <taxon>Bacteria</taxon>
        <taxon>Pseudomonadati</taxon>
        <taxon>Bacteroidota</taxon>
        <taxon>Sphingobacteriia</taxon>
        <taxon>Sphingobacteriales</taxon>
        <taxon>Sphingobacteriaceae</taxon>
        <taxon>Parapedobacter</taxon>
    </lineage>
</organism>
<dbReference type="EMBL" id="BMER01000001">
    <property type="protein sequence ID" value="GGG81441.1"/>
    <property type="molecule type" value="Genomic_DNA"/>
</dbReference>
<dbReference type="Proteomes" id="UP000660862">
    <property type="component" value="Unassembled WGS sequence"/>
</dbReference>
<keyword evidence="4 7" id="KW-0812">Transmembrane</keyword>
<dbReference type="Pfam" id="PF07715">
    <property type="entry name" value="Plug"/>
    <property type="match status" value="1"/>
</dbReference>
<feature type="domain" description="TonB-dependent receptor plug" evidence="8">
    <location>
        <begin position="122"/>
        <end position="246"/>
    </location>
</feature>
<dbReference type="Gene3D" id="2.170.130.10">
    <property type="entry name" value="TonB-dependent receptor, plug domain"/>
    <property type="match status" value="1"/>
</dbReference>
<keyword evidence="3 7" id="KW-1134">Transmembrane beta strand</keyword>
<evidence type="ECO:0000256" key="4">
    <source>
        <dbReference type="ARBA" id="ARBA00022692"/>
    </source>
</evidence>
<dbReference type="InterPro" id="IPR023996">
    <property type="entry name" value="TonB-dep_OMP_SusC/RagA"/>
</dbReference>
<sequence length="1062" mass="117024">MNKKTCVGIFIYLIYLVAPLIAFGQQTDITGNVVDAQSNAPLTGVSVSVKGKALSTQTDEQGAFVLRNVSPADILVFSFVGFSPYETAVGQQQTPLQVALTSISEDLDEVVVTAFGVSRAKKALGYAVQDVKAQELSTRPANALGAISGKVAGLQIIPSGGNIGGSTRVLLRGINSISGNNQPLYIIDGTPIDNTDLNSSSTINGSAGKDFGNLIQDLNPDDIANISVLKGPSAAALYGSRAANGVILITTKKGEGQDKFNITLNTGFELENIVRLPKRQQLYGQGYSTAFGTATINGQEYNIVDYASDESWGPKLDGTPVLHWYNLDPEYPADYLNPQPWLYPEHDVSYFFRTGISNTNNLAISGSSGSTAYRLSYTNRNVRGTVPNSSLGRNTLNFSGSTDFGRLKISSNLNYTHNNTLGRPWGGASNRNIILEAFQWGGVQVDYKRLADYQRPDGTPRAWNRTGYQDTPAAEATRFIDNPYWSAYESYLEEKRDRLYGNIGLTLQATDWLDLSGRVHGDIYTHQFQDRIAVYSRSQSQYQEYSNHFNEYNYEFIAAANKQWDQFSLSGNVGGNIRDQQRRITDGTTQGGLIVPLYYNLKNAPAVLNNNAFYHKRVYSLFGSFSAGWNDLLFVDGTIRNDWSSTLPTSDNSFLYPSITGSFVFSELLRDIPYLTFGKVRAGWAQVGNDTDPYQLQQVFEALPAFSGNPNYSLSGTLNNALLKPEITSSWETGLNLVFFNNRLGLDVTYYDNISKNQILPVPVSAAFGYDAKILNAGRVTNKGVEVTLTGTPVRNNMFEWNSTVNWSKNRNRVDRLDEGVNTLELSNSLVTLVAREGQPYGQLLGYDFVYAPDGQRVVQEDGTYLKTTQLVPLGSVLPDYLLGFQNQFRFKNLTFGFLIDGRVGGSFFSQTYKVGMYSGILDRTAANGIRENGVVVDGVKADVVFNPDGTYTVSNPQPNDTRITAQDWARNEYNGPTTFSVFDATFFKLREVTLGYQFNLKNNIGISRLDVSLYGRNLWNIYTKSKYIDPEFTNSGGNVQGIEGGSIPVPATYGLNVTVNF</sequence>
<dbReference type="Gene3D" id="2.60.40.1120">
    <property type="entry name" value="Carboxypeptidase-like, regulatory domain"/>
    <property type="match status" value="1"/>
</dbReference>
<dbReference type="Gene3D" id="2.40.170.20">
    <property type="entry name" value="TonB-dependent receptor, beta-barrel domain"/>
    <property type="match status" value="1"/>
</dbReference>
<evidence type="ECO:0000256" key="1">
    <source>
        <dbReference type="ARBA" id="ARBA00004571"/>
    </source>
</evidence>
<dbReference type="InterPro" id="IPR036942">
    <property type="entry name" value="Beta-barrel_TonB_sf"/>
</dbReference>
<reference evidence="9" key="2">
    <citation type="submission" date="2020-09" db="EMBL/GenBank/DDBJ databases">
        <authorList>
            <person name="Sun Q."/>
            <person name="Zhou Y."/>
        </authorList>
    </citation>
    <scope>NUCLEOTIDE SEQUENCE</scope>
    <source>
        <strain evidence="9">CGMCC 1.12195</strain>
    </source>
</reference>
<reference evidence="9" key="1">
    <citation type="journal article" date="2014" name="Int. J. Syst. Evol. Microbiol.">
        <title>Complete genome sequence of Corynebacterium casei LMG S-19264T (=DSM 44701T), isolated from a smear-ripened cheese.</title>
        <authorList>
            <consortium name="US DOE Joint Genome Institute (JGI-PGF)"/>
            <person name="Walter F."/>
            <person name="Albersmeier A."/>
            <person name="Kalinowski J."/>
            <person name="Ruckert C."/>
        </authorList>
    </citation>
    <scope>NUCLEOTIDE SEQUENCE</scope>
    <source>
        <strain evidence="9">CGMCC 1.12195</strain>
    </source>
</reference>
<dbReference type="SUPFAM" id="SSF56935">
    <property type="entry name" value="Porins"/>
    <property type="match status" value="1"/>
</dbReference>
<dbReference type="NCBIfam" id="TIGR04056">
    <property type="entry name" value="OMP_RagA_SusC"/>
    <property type="match status" value="1"/>
</dbReference>
<keyword evidence="10" id="KW-1185">Reference proteome</keyword>
<gene>
    <name evidence="9" type="ORF">GCM10007415_12610</name>
</gene>
<dbReference type="InterPro" id="IPR023997">
    <property type="entry name" value="TonB-dep_OMP_SusC/RagA_CS"/>
</dbReference>
<evidence type="ECO:0000256" key="2">
    <source>
        <dbReference type="ARBA" id="ARBA00022448"/>
    </source>
</evidence>
<evidence type="ECO:0000313" key="10">
    <source>
        <dbReference type="Proteomes" id="UP000660862"/>
    </source>
</evidence>
<evidence type="ECO:0000313" key="9">
    <source>
        <dbReference type="EMBL" id="GGG81441.1"/>
    </source>
</evidence>
<keyword evidence="5 7" id="KW-0472">Membrane</keyword>
<dbReference type="AlphaFoldDB" id="A0A917M648"/>
<dbReference type="PROSITE" id="PS52016">
    <property type="entry name" value="TONB_DEPENDENT_REC_3"/>
    <property type="match status" value="1"/>
</dbReference>
<accession>A0A917M648</accession>
<proteinExistence type="inferred from homology"/>
<dbReference type="GO" id="GO:0009279">
    <property type="term" value="C:cell outer membrane"/>
    <property type="evidence" value="ECO:0007669"/>
    <property type="project" value="UniProtKB-SubCell"/>
</dbReference>
<protein>
    <submittedName>
        <fullName evidence="9">SusC/RagA family TonB-linked outer membrane protein</fullName>
    </submittedName>
</protein>
<dbReference type="NCBIfam" id="TIGR04057">
    <property type="entry name" value="SusC_RagA_signa"/>
    <property type="match status" value="1"/>
</dbReference>
<evidence type="ECO:0000259" key="8">
    <source>
        <dbReference type="Pfam" id="PF07715"/>
    </source>
</evidence>
<comment type="subcellular location">
    <subcellularLocation>
        <location evidence="1 7">Cell outer membrane</location>
        <topology evidence="1 7">Multi-pass membrane protein</topology>
    </subcellularLocation>
</comment>
<dbReference type="InterPro" id="IPR039426">
    <property type="entry name" value="TonB-dep_rcpt-like"/>
</dbReference>
<dbReference type="InterPro" id="IPR008969">
    <property type="entry name" value="CarboxyPept-like_regulatory"/>
</dbReference>
<evidence type="ECO:0000256" key="3">
    <source>
        <dbReference type="ARBA" id="ARBA00022452"/>
    </source>
</evidence>
<dbReference type="RefSeq" id="WP_188505044.1">
    <property type="nucleotide sequence ID" value="NZ_BMER01000001.1"/>
</dbReference>
<keyword evidence="6 7" id="KW-0998">Cell outer membrane</keyword>
<dbReference type="InterPro" id="IPR037066">
    <property type="entry name" value="Plug_dom_sf"/>
</dbReference>
<evidence type="ECO:0000256" key="7">
    <source>
        <dbReference type="PROSITE-ProRule" id="PRU01360"/>
    </source>
</evidence>
<name>A0A917M648_9SPHI</name>
<comment type="caution">
    <text evidence="9">The sequence shown here is derived from an EMBL/GenBank/DDBJ whole genome shotgun (WGS) entry which is preliminary data.</text>
</comment>
<comment type="similarity">
    <text evidence="7">Belongs to the TonB-dependent receptor family.</text>
</comment>
<evidence type="ECO:0000256" key="6">
    <source>
        <dbReference type="ARBA" id="ARBA00023237"/>
    </source>
</evidence>